<keyword evidence="3" id="KW-0902">Two-component regulatory system</keyword>
<evidence type="ECO:0000256" key="4">
    <source>
        <dbReference type="SAM" id="Phobius"/>
    </source>
</evidence>
<comment type="caution">
    <text evidence="7">The sequence shown here is derived from an EMBL/GenBank/DDBJ whole genome shotgun (WGS) entry which is preliminary data.</text>
</comment>
<proteinExistence type="predicted"/>
<keyword evidence="8" id="KW-1185">Reference proteome</keyword>
<dbReference type="PANTHER" id="PTHR24421">
    <property type="entry name" value="NITRATE/NITRITE SENSOR PROTEIN NARX-RELATED"/>
    <property type="match status" value="1"/>
</dbReference>
<organism evidence="7 8">
    <name type="scientific">Pseudonocardia alaniniphila</name>
    <dbReference type="NCBI Taxonomy" id="75291"/>
    <lineage>
        <taxon>Bacteria</taxon>
        <taxon>Bacillati</taxon>
        <taxon>Actinomycetota</taxon>
        <taxon>Actinomycetes</taxon>
        <taxon>Pseudonocardiales</taxon>
        <taxon>Pseudonocardiaceae</taxon>
        <taxon>Pseudonocardia</taxon>
    </lineage>
</organism>
<dbReference type="RefSeq" id="WP_241036651.1">
    <property type="nucleotide sequence ID" value="NZ_BAAAJF010000039.1"/>
</dbReference>
<keyword evidence="4" id="KW-1133">Transmembrane helix</keyword>
<name>A0ABS9TDM5_9PSEU</name>
<keyword evidence="2 7" id="KW-0418">Kinase</keyword>
<dbReference type="InterPro" id="IPR003594">
    <property type="entry name" value="HATPase_dom"/>
</dbReference>
<feature type="domain" description="Histidine kinase/HSP90-like ATPase" evidence="5">
    <location>
        <begin position="310"/>
        <end position="358"/>
    </location>
</feature>
<dbReference type="CDD" id="cd16917">
    <property type="entry name" value="HATPase_UhpB-NarQ-NarX-like"/>
    <property type="match status" value="1"/>
</dbReference>
<feature type="transmembrane region" description="Helical" evidence="4">
    <location>
        <begin position="161"/>
        <end position="180"/>
    </location>
</feature>
<dbReference type="Pfam" id="PF02518">
    <property type="entry name" value="HATPase_c"/>
    <property type="match status" value="1"/>
</dbReference>
<keyword evidence="1" id="KW-0808">Transferase</keyword>
<dbReference type="EMBL" id="JAKXMK010000010">
    <property type="protein sequence ID" value="MCH6166627.1"/>
    <property type="molecule type" value="Genomic_DNA"/>
</dbReference>
<feature type="domain" description="Signal transduction histidine kinase subgroup 3 dimerisation and phosphoacceptor" evidence="6">
    <location>
        <begin position="209"/>
        <end position="275"/>
    </location>
</feature>
<evidence type="ECO:0000313" key="8">
    <source>
        <dbReference type="Proteomes" id="UP001299970"/>
    </source>
</evidence>
<protein>
    <submittedName>
        <fullName evidence="7">Histidine kinase</fullName>
    </submittedName>
</protein>
<keyword evidence="4" id="KW-0472">Membrane</keyword>
<sequence>MEISQPLPGAEERTVRAARRFGRIGLLMTIAWLLVVPMSMTLTGWPPAGYTAALLALFVVALGLHVWRIRELTKSLGRRAPAWFMIVAAAVGLAVSLVALAGSPVGFFWALVSGVLLGDIVGGLRARWTVVWVLGAVGVLFGSGYLVLLQAYGETMERSSYIPFYVAGLAAFFVGSMWTLDFERLWWLKAVTDLDDSRRIAAELATARERLRLADDLHDILGHALEVVAFKSELASRLQVADPERARSEMDEVQRVARESLGEVRALVRDARSTDLVTELAGARAVLESAGVTLVVRGDPTGLGPTARNVLGRVLREAMTNVLRHAQPNHCTIEIDVTDGHARLRVENDGALPAESMPPGTGLDALGRYLDEHAGRLDAGPGPDGTFHVDAVLPGAAR</sequence>
<dbReference type="Proteomes" id="UP001299970">
    <property type="component" value="Unassembled WGS sequence"/>
</dbReference>
<dbReference type="InterPro" id="IPR011712">
    <property type="entry name" value="Sig_transdc_His_kin_sub3_dim/P"/>
</dbReference>
<dbReference type="Pfam" id="PF07730">
    <property type="entry name" value="HisKA_3"/>
    <property type="match status" value="1"/>
</dbReference>
<keyword evidence="4" id="KW-0812">Transmembrane</keyword>
<evidence type="ECO:0000256" key="2">
    <source>
        <dbReference type="ARBA" id="ARBA00022777"/>
    </source>
</evidence>
<dbReference type="Gene3D" id="1.20.5.1930">
    <property type="match status" value="1"/>
</dbReference>
<dbReference type="InterPro" id="IPR036890">
    <property type="entry name" value="HATPase_C_sf"/>
</dbReference>
<dbReference type="PANTHER" id="PTHR24421:SF63">
    <property type="entry name" value="SENSOR HISTIDINE KINASE DESK"/>
    <property type="match status" value="1"/>
</dbReference>
<evidence type="ECO:0000256" key="1">
    <source>
        <dbReference type="ARBA" id="ARBA00022679"/>
    </source>
</evidence>
<gene>
    <name evidence="7" type="ORF">MMF94_13140</name>
</gene>
<feature type="transmembrane region" description="Helical" evidence="4">
    <location>
        <begin position="80"/>
        <end position="101"/>
    </location>
</feature>
<feature type="transmembrane region" description="Helical" evidence="4">
    <location>
        <begin position="21"/>
        <end position="42"/>
    </location>
</feature>
<dbReference type="GO" id="GO:0016301">
    <property type="term" value="F:kinase activity"/>
    <property type="evidence" value="ECO:0007669"/>
    <property type="project" value="UniProtKB-KW"/>
</dbReference>
<evidence type="ECO:0000256" key="3">
    <source>
        <dbReference type="ARBA" id="ARBA00023012"/>
    </source>
</evidence>
<dbReference type="Gene3D" id="3.30.565.10">
    <property type="entry name" value="Histidine kinase-like ATPase, C-terminal domain"/>
    <property type="match status" value="1"/>
</dbReference>
<evidence type="ECO:0000259" key="6">
    <source>
        <dbReference type="Pfam" id="PF07730"/>
    </source>
</evidence>
<dbReference type="SUPFAM" id="SSF55874">
    <property type="entry name" value="ATPase domain of HSP90 chaperone/DNA topoisomerase II/histidine kinase"/>
    <property type="match status" value="1"/>
</dbReference>
<feature type="transmembrane region" description="Helical" evidence="4">
    <location>
        <begin position="131"/>
        <end position="149"/>
    </location>
</feature>
<feature type="transmembrane region" description="Helical" evidence="4">
    <location>
        <begin position="48"/>
        <end position="68"/>
    </location>
</feature>
<evidence type="ECO:0000313" key="7">
    <source>
        <dbReference type="EMBL" id="MCH6166627.1"/>
    </source>
</evidence>
<dbReference type="InterPro" id="IPR050482">
    <property type="entry name" value="Sensor_HK_TwoCompSys"/>
</dbReference>
<reference evidence="7 8" key="1">
    <citation type="submission" date="2022-03" db="EMBL/GenBank/DDBJ databases">
        <title>Pseudonocardia alaer sp. nov., a novel actinomycete isolated from reed forest soil.</title>
        <authorList>
            <person name="Wang L."/>
        </authorList>
    </citation>
    <scope>NUCLEOTIDE SEQUENCE [LARGE SCALE GENOMIC DNA]</scope>
    <source>
        <strain evidence="7 8">Y-16303</strain>
    </source>
</reference>
<accession>A0ABS9TDM5</accession>
<evidence type="ECO:0000259" key="5">
    <source>
        <dbReference type="Pfam" id="PF02518"/>
    </source>
</evidence>